<proteinExistence type="predicted"/>
<evidence type="ECO:0000256" key="1">
    <source>
        <dbReference type="SAM" id="Phobius"/>
    </source>
</evidence>
<reference evidence="2 3" key="1">
    <citation type="submission" date="2020-06" db="EMBL/GenBank/DDBJ databases">
        <authorList>
            <person name="Isaeva M.P."/>
            <person name="Chernysheva N.Y."/>
        </authorList>
    </citation>
    <scope>NUCLEOTIDE SEQUENCE [LARGE SCALE GENOMIC DNA]</scope>
    <source>
        <strain evidence="2 3">KMM 6746</strain>
    </source>
</reference>
<feature type="transmembrane region" description="Helical" evidence="1">
    <location>
        <begin position="115"/>
        <end position="134"/>
    </location>
</feature>
<evidence type="ECO:0000313" key="3">
    <source>
        <dbReference type="Proteomes" id="UP000740413"/>
    </source>
</evidence>
<dbReference type="RefSeq" id="WP_214610687.1">
    <property type="nucleotide sequence ID" value="NZ_JACATN010000001.1"/>
</dbReference>
<accession>A0ABS5WC51</accession>
<feature type="transmembrane region" description="Helical" evidence="1">
    <location>
        <begin position="89"/>
        <end position="109"/>
    </location>
</feature>
<comment type="caution">
    <text evidence="2">The sequence shown here is derived from an EMBL/GenBank/DDBJ whole genome shotgun (WGS) entry which is preliminary data.</text>
</comment>
<evidence type="ECO:0000313" key="2">
    <source>
        <dbReference type="EMBL" id="MBT2160483.1"/>
    </source>
</evidence>
<dbReference type="Proteomes" id="UP000740413">
    <property type="component" value="Unassembled WGS sequence"/>
</dbReference>
<gene>
    <name evidence="2" type="ORF">HW347_04350</name>
</gene>
<protein>
    <submittedName>
        <fullName evidence="2">Uncharacterized protein</fullName>
    </submittedName>
</protein>
<keyword evidence="3" id="KW-1185">Reference proteome</keyword>
<keyword evidence="1" id="KW-0472">Membrane</keyword>
<keyword evidence="1" id="KW-1133">Transmembrane helix</keyword>
<reference evidence="3" key="2">
    <citation type="submission" date="2023-07" db="EMBL/GenBank/DDBJ databases">
        <title>Zobellia barbeyronii sp. nov., a new marine flavobacterium, isolated from green and red algae.</title>
        <authorList>
            <person name="Nedashkovskaya O.I."/>
            <person name="Otstavnykh N."/>
            <person name="Zhukova N."/>
            <person name="Guzev K."/>
            <person name="Chausova V."/>
            <person name="Tekutyeva L."/>
            <person name="Mikhailov V."/>
            <person name="Isaeva M."/>
        </authorList>
    </citation>
    <scope>NUCLEOTIDE SEQUENCE [LARGE SCALE GENOMIC DNA]</scope>
    <source>
        <strain evidence="3">KMM 6746</strain>
    </source>
</reference>
<organism evidence="2 3">
    <name type="scientific">Zobellia barbeyronii</name>
    <dbReference type="NCBI Taxonomy" id="2748009"/>
    <lineage>
        <taxon>Bacteria</taxon>
        <taxon>Pseudomonadati</taxon>
        <taxon>Bacteroidota</taxon>
        <taxon>Flavobacteriia</taxon>
        <taxon>Flavobacteriales</taxon>
        <taxon>Flavobacteriaceae</taxon>
        <taxon>Zobellia</taxon>
    </lineage>
</organism>
<dbReference type="EMBL" id="JACATN010000001">
    <property type="protein sequence ID" value="MBT2160483.1"/>
    <property type="molecule type" value="Genomic_DNA"/>
</dbReference>
<name>A0ABS5WC51_9FLAO</name>
<keyword evidence="1" id="KW-0812">Transmembrane</keyword>
<sequence>MKTFVLILFFLSIYQNSFCQEKVFCIVNQITSEEVFLKEHQRIKVITKIGEKFEGKFSILDQNTIAVNGVILVLNEISTIRKNPLGLTIFLKAFFFHTGAVTLVLSALLSGFAMNLSYVLVGVAVFAGGIYGGIKPPNLKKGYKTSDNWEFTIKSIKIPLQATGS</sequence>